<feature type="domain" description="PAC" evidence="4">
    <location>
        <begin position="329"/>
        <end position="384"/>
    </location>
</feature>
<dbReference type="PROSITE" id="PS50112">
    <property type="entry name" value="PAS"/>
    <property type="match status" value="3"/>
</dbReference>
<dbReference type="Pfam" id="PF00989">
    <property type="entry name" value="PAS"/>
    <property type="match status" value="1"/>
</dbReference>
<dbReference type="InterPro" id="IPR013324">
    <property type="entry name" value="RNA_pol_sigma_r3/r4-like"/>
</dbReference>
<dbReference type="InterPro" id="IPR003018">
    <property type="entry name" value="GAF"/>
</dbReference>
<evidence type="ECO:0000256" key="2">
    <source>
        <dbReference type="ARBA" id="ARBA00023163"/>
    </source>
</evidence>
<keyword evidence="6" id="KW-1185">Reference proteome</keyword>
<dbReference type="CDD" id="cd00130">
    <property type="entry name" value="PAS"/>
    <property type="match status" value="3"/>
</dbReference>
<feature type="domain" description="PAS" evidence="3">
    <location>
        <begin position="257"/>
        <end position="327"/>
    </location>
</feature>
<comment type="caution">
    <text evidence="5">The sequence shown here is derived from an EMBL/GenBank/DDBJ whole genome shotgun (WGS) entry which is preliminary data.</text>
</comment>
<dbReference type="SMART" id="SM00086">
    <property type="entry name" value="PAC"/>
    <property type="match status" value="2"/>
</dbReference>
<evidence type="ECO:0000259" key="3">
    <source>
        <dbReference type="PROSITE" id="PS50112"/>
    </source>
</evidence>
<dbReference type="Pfam" id="PF13426">
    <property type="entry name" value="PAS_9"/>
    <property type="match status" value="1"/>
</dbReference>
<dbReference type="InterPro" id="IPR013767">
    <property type="entry name" value="PAS_fold"/>
</dbReference>
<dbReference type="AlphaFoldDB" id="A0ABD5Z2G9"/>
<sequence length="1108" mass="122226">MSNGRGPDSDAPATADTAQWEARYWALADVTDSAVYELDPAGRFSTVDETILDATGYERDVLEGAPAELLIDEDDVEACEAAIERCLDPDGPDDETVEVTVHTSDGGALAATVRLRPIVVDGEFRGTLGTVYDLPDVPTDAPSLDESLAELFDRFSDAFFALDREWRFTYVNDQAEESLDVDADDLLGESIWEAFPGTVDSTFQRKYEEAMETQETVTFEEYYPPLDRWFEVHVYPSETGLSVYFRDVSERKDRERTLERYRTLTQAVSDAIVTVDADGVVRSANPSVEEVFGYAPEDIVGEPLTTLVPDGLSSDHTEAFETYLESDERTFDWDYVELPGQHRDGHEIPLAVSFSEYEHEGERYFTGVLRDVSERERYERALEELHDVNQRFPHAETDGDIADLLVEAATDVLDLPSVAVYLRDAASGDLRAESATGALDGPARSLPAVDPADESSVVGEVFASGETAVYEDFEPLSGQLRTESTLRRALVVPLGDHGVFLAGDPDTGGFDDRTVELAELLAANTESALDRLDREAELRTRVDQQAVVARLGRRALSEQDLDALFEEAVETVSETLDTDYCKVLDLDESASHLRLRAGVGWRDGLVGEATVGTDRDSQAGYTLLSDEPVVVEDMASEERFHGPDLLLSHDVTSGISTVIGPDDDPWGVLGTHDTECRDFSADDAAFVQSVANVLATAVERRAHERDLERKHEELAALDTLNHVVRDIADAALQQSSREEVERLVCERLADTDSFAFAWIGELDDGEVVTRVEAGVDGYLDGVSLPVTDGDGRAEGPTPRAIRTREVQVTRDVENDPSYEAWRDHARRYGFRSSAAVPIVHEELLYGVLNVYSEREAGFGEHEREVLGHLGHIAGHAINAIEQRRALIGDEIVEVTFRLPDYLDDVPEATGEGAIHFERLVPTGGDAFVSYGTASAAAVDDLHAYAAHSEFADSLRIVETSDEGVHFELELDEPPVATTVADQNGRVRDVTIEEGDLEFAVELPAGDHVRPTVEAIESAFPSMEVVAQRQERRDDPDHRLGATLTEELTDRQRAVLEAAYFGGYFEWPRSIDGEELAASMNVSSPTVHQHLRTAQRKLLRAVFDDEGRN</sequence>
<dbReference type="InterPro" id="IPR031803">
    <property type="entry name" value="BAT_GAF/HTH-assoc"/>
</dbReference>
<reference evidence="5 6" key="1">
    <citation type="journal article" date="2019" name="Int. J. Syst. Evol. Microbiol.">
        <title>The Global Catalogue of Microorganisms (GCM) 10K type strain sequencing project: providing services to taxonomists for standard genome sequencing and annotation.</title>
        <authorList>
            <consortium name="The Broad Institute Genomics Platform"/>
            <consortium name="The Broad Institute Genome Sequencing Center for Infectious Disease"/>
            <person name="Wu L."/>
            <person name="Ma J."/>
        </authorList>
    </citation>
    <scope>NUCLEOTIDE SEQUENCE [LARGE SCALE GENOMIC DNA]</scope>
    <source>
        <strain evidence="5 6">XZGYJ-43</strain>
    </source>
</reference>
<dbReference type="SUPFAM" id="SSF88659">
    <property type="entry name" value="Sigma3 and sigma4 domains of RNA polymerase sigma factors"/>
    <property type="match status" value="1"/>
</dbReference>
<organism evidence="5 6">
    <name type="scientific">Halospeciosus flavus</name>
    <dbReference type="NCBI Taxonomy" id="3032283"/>
    <lineage>
        <taxon>Archaea</taxon>
        <taxon>Methanobacteriati</taxon>
        <taxon>Methanobacteriota</taxon>
        <taxon>Stenosarchaea group</taxon>
        <taxon>Halobacteria</taxon>
        <taxon>Halobacteriales</taxon>
        <taxon>Halobacteriaceae</taxon>
        <taxon>Halospeciosus</taxon>
    </lineage>
</organism>
<keyword evidence="2" id="KW-0804">Transcription</keyword>
<dbReference type="SMART" id="SM00091">
    <property type="entry name" value="PAS"/>
    <property type="match status" value="3"/>
</dbReference>
<dbReference type="Pfam" id="PF04967">
    <property type="entry name" value="HTH_10"/>
    <property type="match status" value="1"/>
</dbReference>
<protein>
    <submittedName>
        <fullName evidence="5">PAS domain S-box protein</fullName>
    </submittedName>
</protein>
<feature type="domain" description="PAS" evidence="3">
    <location>
        <begin position="144"/>
        <end position="214"/>
    </location>
</feature>
<name>A0ABD5Z2G9_9EURY</name>
<dbReference type="SUPFAM" id="SSF55785">
    <property type="entry name" value="PYP-like sensor domain (PAS domain)"/>
    <property type="match status" value="3"/>
</dbReference>
<dbReference type="InterPro" id="IPR035965">
    <property type="entry name" value="PAS-like_dom_sf"/>
</dbReference>
<dbReference type="InterPro" id="IPR000700">
    <property type="entry name" value="PAS-assoc_C"/>
</dbReference>
<dbReference type="InterPro" id="IPR001610">
    <property type="entry name" value="PAC"/>
</dbReference>
<dbReference type="Gene3D" id="1.10.10.10">
    <property type="entry name" value="Winged helix-like DNA-binding domain superfamily/Winged helix DNA-binding domain"/>
    <property type="match status" value="1"/>
</dbReference>
<dbReference type="Pfam" id="PF08448">
    <property type="entry name" value="PAS_4"/>
    <property type="match status" value="1"/>
</dbReference>
<evidence type="ECO:0000313" key="5">
    <source>
        <dbReference type="EMBL" id="MFC7199378.1"/>
    </source>
</evidence>
<dbReference type="Proteomes" id="UP001596447">
    <property type="component" value="Unassembled WGS sequence"/>
</dbReference>
<dbReference type="Pfam" id="PF13185">
    <property type="entry name" value="GAF_2"/>
    <property type="match status" value="2"/>
</dbReference>
<gene>
    <name evidence="5" type="ORF">ACFQJ9_08120</name>
</gene>
<evidence type="ECO:0000259" key="4">
    <source>
        <dbReference type="PROSITE" id="PS50113"/>
    </source>
</evidence>
<dbReference type="NCBIfam" id="TIGR00229">
    <property type="entry name" value="sensory_box"/>
    <property type="match status" value="3"/>
</dbReference>
<evidence type="ECO:0000313" key="6">
    <source>
        <dbReference type="Proteomes" id="UP001596447"/>
    </source>
</evidence>
<accession>A0ABD5Z2G9</accession>
<feature type="domain" description="PAS" evidence="3">
    <location>
        <begin position="20"/>
        <end position="90"/>
    </location>
</feature>
<dbReference type="PANTHER" id="PTHR34236">
    <property type="entry name" value="DIMETHYL SULFOXIDE REDUCTASE TRANSCRIPTIONAL ACTIVATOR"/>
    <property type="match status" value="1"/>
</dbReference>
<dbReference type="Pfam" id="PF15915">
    <property type="entry name" value="BAT"/>
    <property type="match status" value="1"/>
</dbReference>
<dbReference type="InterPro" id="IPR000014">
    <property type="entry name" value="PAS"/>
</dbReference>
<dbReference type="Gene3D" id="3.30.450.20">
    <property type="entry name" value="PAS domain"/>
    <property type="match status" value="3"/>
</dbReference>
<dbReference type="SMART" id="SM00065">
    <property type="entry name" value="GAF"/>
    <property type="match status" value="3"/>
</dbReference>
<keyword evidence="1" id="KW-0805">Transcription regulation</keyword>
<dbReference type="RefSeq" id="WP_279529310.1">
    <property type="nucleotide sequence ID" value="NZ_CP122312.1"/>
</dbReference>
<dbReference type="Gene3D" id="3.30.450.40">
    <property type="match status" value="3"/>
</dbReference>
<proteinExistence type="predicted"/>
<dbReference type="SUPFAM" id="SSF55781">
    <property type="entry name" value="GAF domain-like"/>
    <property type="match status" value="3"/>
</dbReference>
<dbReference type="InterPro" id="IPR013656">
    <property type="entry name" value="PAS_4"/>
</dbReference>
<dbReference type="EMBL" id="JBHTAR010000011">
    <property type="protein sequence ID" value="MFC7199378.1"/>
    <property type="molecule type" value="Genomic_DNA"/>
</dbReference>
<dbReference type="Pfam" id="PF01590">
    <property type="entry name" value="GAF"/>
    <property type="match status" value="1"/>
</dbReference>
<evidence type="ECO:0000256" key="1">
    <source>
        <dbReference type="ARBA" id="ARBA00023015"/>
    </source>
</evidence>
<dbReference type="PANTHER" id="PTHR34236:SF1">
    <property type="entry name" value="DIMETHYL SULFOXIDE REDUCTASE TRANSCRIPTIONAL ACTIVATOR"/>
    <property type="match status" value="1"/>
</dbReference>
<dbReference type="InterPro" id="IPR036388">
    <property type="entry name" value="WH-like_DNA-bd_sf"/>
</dbReference>
<dbReference type="InterPro" id="IPR007050">
    <property type="entry name" value="HTH_bacterioopsin"/>
</dbReference>
<dbReference type="PROSITE" id="PS50113">
    <property type="entry name" value="PAC"/>
    <property type="match status" value="1"/>
</dbReference>
<dbReference type="InterPro" id="IPR029016">
    <property type="entry name" value="GAF-like_dom_sf"/>
</dbReference>